<proteinExistence type="predicted"/>
<accession>A0ABD0QGH5</accession>
<dbReference type="Pfam" id="PF13176">
    <property type="entry name" value="TPR_7"/>
    <property type="match status" value="1"/>
</dbReference>
<keyword evidence="2" id="KW-1185">Reference proteome</keyword>
<name>A0ABD0QGH5_CIRMR</name>
<sequence>MLSSCLCRKYEQALEYHRQALVLIPQNASTYSAIGYVHSLMGDFESAIDYFHT</sequence>
<protein>
    <submittedName>
        <fullName evidence="1">Uncharacterized protein</fullName>
    </submittedName>
</protein>
<dbReference type="EMBL" id="JAMKFB020000009">
    <property type="protein sequence ID" value="KAL0185204.1"/>
    <property type="molecule type" value="Genomic_DNA"/>
</dbReference>
<evidence type="ECO:0000313" key="2">
    <source>
        <dbReference type="Proteomes" id="UP001529510"/>
    </source>
</evidence>
<dbReference type="AlphaFoldDB" id="A0ABD0QGH5"/>
<dbReference type="SUPFAM" id="SSF48452">
    <property type="entry name" value="TPR-like"/>
    <property type="match status" value="1"/>
</dbReference>
<comment type="caution">
    <text evidence="1">The sequence shown here is derived from an EMBL/GenBank/DDBJ whole genome shotgun (WGS) entry which is preliminary data.</text>
</comment>
<dbReference type="InterPro" id="IPR019734">
    <property type="entry name" value="TPR_rpt"/>
</dbReference>
<reference evidence="1 2" key="1">
    <citation type="submission" date="2024-05" db="EMBL/GenBank/DDBJ databases">
        <title>Genome sequencing and assembly of Indian major carp, Cirrhinus mrigala (Hamilton, 1822).</title>
        <authorList>
            <person name="Mohindra V."/>
            <person name="Chowdhury L.M."/>
            <person name="Lal K."/>
            <person name="Jena J.K."/>
        </authorList>
    </citation>
    <scope>NUCLEOTIDE SEQUENCE [LARGE SCALE GENOMIC DNA]</scope>
    <source>
        <strain evidence="1">CM1030</strain>
        <tissue evidence="1">Blood</tissue>
    </source>
</reference>
<dbReference type="PROSITE" id="PS50293">
    <property type="entry name" value="TPR_REGION"/>
    <property type="match status" value="1"/>
</dbReference>
<gene>
    <name evidence="1" type="ORF">M9458_020901</name>
</gene>
<feature type="non-terminal residue" evidence="1">
    <location>
        <position position="53"/>
    </location>
</feature>
<dbReference type="InterPro" id="IPR011990">
    <property type="entry name" value="TPR-like_helical_dom_sf"/>
</dbReference>
<organism evidence="1 2">
    <name type="scientific">Cirrhinus mrigala</name>
    <name type="common">Mrigala</name>
    <dbReference type="NCBI Taxonomy" id="683832"/>
    <lineage>
        <taxon>Eukaryota</taxon>
        <taxon>Metazoa</taxon>
        <taxon>Chordata</taxon>
        <taxon>Craniata</taxon>
        <taxon>Vertebrata</taxon>
        <taxon>Euteleostomi</taxon>
        <taxon>Actinopterygii</taxon>
        <taxon>Neopterygii</taxon>
        <taxon>Teleostei</taxon>
        <taxon>Ostariophysi</taxon>
        <taxon>Cypriniformes</taxon>
        <taxon>Cyprinidae</taxon>
        <taxon>Labeoninae</taxon>
        <taxon>Labeonini</taxon>
        <taxon>Cirrhinus</taxon>
    </lineage>
</organism>
<dbReference type="Proteomes" id="UP001529510">
    <property type="component" value="Unassembled WGS sequence"/>
</dbReference>
<dbReference type="Gene3D" id="1.25.40.10">
    <property type="entry name" value="Tetratricopeptide repeat domain"/>
    <property type="match status" value="1"/>
</dbReference>
<evidence type="ECO:0000313" key="1">
    <source>
        <dbReference type="EMBL" id="KAL0185204.1"/>
    </source>
</evidence>